<reference evidence="2" key="1">
    <citation type="submission" date="2015-11" db="EMBL/GenBank/DDBJ databases">
        <title>Draft Genome Sequence of the Radioresistant Bacterium Deinococcus grandis, Isolated from Freshwater Fish in Japan.</title>
        <authorList>
            <person name="Satoh K."/>
            <person name="Onodera T."/>
            <person name="Omoso K."/>
            <person name="Takeda-Yano K."/>
            <person name="Katayama T."/>
            <person name="Oono Y."/>
            <person name="Narumi I."/>
        </authorList>
    </citation>
    <scope>NUCLEOTIDE SEQUENCE [LARGE SCALE GENOMIC DNA]</scope>
    <source>
        <strain evidence="2">ATCC 43672</strain>
    </source>
</reference>
<dbReference type="Proteomes" id="UP000056209">
    <property type="component" value="Unassembled WGS sequence"/>
</dbReference>
<proteinExistence type="predicted"/>
<protein>
    <submittedName>
        <fullName evidence="1">Uncharacterized protein</fullName>
    </submittedName>
</protein>
<evidence type="ECO:0000313" key="1">
    <source>
        <dbReference type="EMBL" id="GAQ23945.1"/>
    </source>
</evidence>
<dbReference type="AlphaFoldDB" id="A0A100HQN1"/>
<evidence type="ECO:0000313" key="2">
    <source>
        <dbReference type="Proteomes" id="UP000056209"/>
    </source>
</evidence>
<dbReference type="RefSeq" id="WP_058980130.1">
    <property type="nucleotide sequence ID" value="NZ_BCMS01000006.1"/>
</dbReference>
<organism evidence="1 2">
    <name type="scientific">Deinococcus grandis</name>
    <dbReference type="NCBI Taxonomy" id="57498"/>
    <lineage>
        <taxon>Bacteria</taxon>
        <taxon>Thermotogati</taxon>
        <taxon>Deinococcota</taxon>
        <taxon>Deinococci</taxon>
        <taxon>Deinococcales</taxon>
        <taxon>Deinococcaceae</taxon>
        <taxon>Deinococcus</taxon>
    </lineage>
</organism>
<name>A0A100HQN1_9DEIO</name>
<dbReference type="EMBL" id="BCMS01000006">
    <property type="protein sequence ID" value="GAQ23945.1"/>
    <property type="molecule type" value="Genomic_DNA"/>
</dbReference>
<sequence>MIDPLLNDLATEARTINAANGWGLDFNPDANRDELPGYLALIHSEVTEAWTAKTPREAVRELGDVIVRALDLGQLIQPGYWAGCDAEYCWIGDRDLRAEGWTETLMHLHTLTSQALEHYRKSEEWRPAVLNRLHVLVSHAWDAMRRYSPKRAPVEVVHEILAANRQRAYRHGGRRT</sequence>
<comment type="caution">
    <text evidence="1">The sequence shown here is derived from an EMBL/GenBank/DDBJ whole genome shotgun (WGS) entry which is preliminary data.</text>
</comment>
<dbReference type="OrthoDB" id="10004369at2"/>
<keyword evidence="2" id="KW-1185">Reference proteome</keyword>
<accession>A0A100HQN1</accession>
<gene>
    <name evidence="1" type="ORF">DEIGR_400078</name>
</gene>